<proteinExistence type="predicted"/>
<evidence type="ECO:0000256" key="1">
    <source>
        <dbReference type="SAM" id="MobiDB-lite"/>
    </source>
</evidence>
<dbReference type="PANTHER" id="PTHR46628:SF1">
    <property type="entry name" value="PIRNA BIOGENESIS PROTEIN EXD1"/>
    <property type="match status" value="1"/>
</dbReference>
<dbReference type="AlphaFoldDB" id="A0AA47NVG0"/>
<evidence type="ECO:0000313" key="3">
    <source>
        <dbReference type="Proteomes" id="UP001174136"/>
    </source>
</evidence>
<dbReference type="InterPro" id="IPR036397">
    <property type="entry name" value="RNaseH_sf"/>
</dbReference>
<sequence length="822" mass="88521">MAEKDLTFVDILTRKRVKLTLKTASYFGLVQRINPNKTVTLTDVVDVKDGRRFPGVKVFFGHEIVNVEFCGETSSSNGEMSIAESKGMLNVEEFQPYKKNINFDNDDDDDDANVNFEVIDEFNEKFGPAVMHIKKQGVIGVAAEGVESFQHGRLCWLQIATKNRVYLFDILLLGAQAFKNGLSMILQSTRILKVKSESSISVGPPQPSLPWTVIVSIVTPPHVFTQVLHDCRGVASSLLTQFGVNLTNVFDTQVADVLCFSSETGGFLPDRVSTLQEVVSLYLKVPSSRLSSLQMKTRLTKEEREMWYVRPCPLPLLKVMTLAVIHLQPLRLVLLDAMMSDYVALVDSYLSSSLKEPGDVGHITMSSVLELPRELRELEHILRDRQRFAIGHFNVTQNGLLDRYNPLSQTPPKATPPSTTLPITTPLSQTLPITTPLSQTLPISTPLSQTLPITTPLSQTPPKATPPSTTLPITTPLSQTPPITTPLSQTPPKATPPSTTLPIITPLSQTLPITTPLSQTLPIITPLSQTPPITTPLSQTLPITTPLSQTPPKATPLSTTLPITTPLSQTLPIITPLSQTPPITTPLSQTPPKATPPSTTLPITTSLSETPPTTTPLSTTLPISTPLLKTTPPVLEASWNRMAQIKADAANHVTHAEPPAITRAVGLHIQEPTSSPQVTRVSSLQSTTLTPSAGPAPPLAAAPRLTSSLSDSRMRELMLGIIGRGRPLSKAPQAPLAVLPSLGRGFLLQMTPASSPGPNDGFPPGASRDNQMSPSVAGDTAGPCDLSAAGVLRGNIPALGRGWLKPSINPLSSQSFASFMKM</sequence>
<reference evidence="2" key="1">
    <citation type="journal article" date="2023" name="Front. Mar. Sci.">
        <title>A new Merluccius polli reference genome to investigate the effects of global change in West African waters.</title>
        <authorList>
            <person name="Mateo J.L."/>
            <person name="Blanco-Fernandez C."/>
            <person name="Garcia-Vazquez E."/>
            <person name="Machado-Schiaffino G."/>
        </authorList>
    </citation>
    <scope>NUCLEOTIDE SEQUENCE</scope>
    <source>
        <strain evidence="2">C29</strain>
        <tissue evidence="2">Fin</tissue>
    </source>
</reference>
<dbReference type="PANTHER" id="PTHR46628">
    <property type="entry name" value="PIRNA BIOGENESIS PROTEIN EXD1"/>
    <property type="match status" value="1"/>
</dbReference>
<dbReference type="GO" id="GO:0003676">
    <property type="term" value="F:nucleic acid binding"/>
    <property type="evidence" value="ECO:0007669"/>
    <property type="project" value="InterPro"/>
</dbReference>
<dbReference type="Proteomes" id="UP001174136">
    <property type="component" value="Unassembled WGS sequence"/>
</dbReference>
<dbReference type="GO" id="GO:0034587">
    <property type="term" value="P:piRNA processing"/>
    <property type="evidence" value="ECO:0007669"/>
    <property type="project" value="TreeGrafter"/>
</dbReference>
<feature type="compositionally biased region" description="Low complexity" evidence="1">
    <location>
        <begin position="416"/>
        <end position="438"/>
    </location>
</feature>
<keyword evidence="3" id="KW-1185">Reference proteome</keyword>
<feature type="region of interest" description="Disordered" evidence="1">
    <location>
        <begin position="580"/>
        <end position="625"/>
    </location>
</feature>
<name>A0AA47NVG0_MERPO</name>
<gene>
    <name evidence="2" type="primary">Exd1</name>
    <name evidence="2" type="ORF">N1851_026196</name>
</gene>
<dbReference type="InterPro" id="IPR052144">
    <property type="entry name" value="piRNA_biogenesis_EXD1"/>
</dbReference>
<dbReference type="InterPro" id="IPR012337">
    <property type="entry name" value="RNaseH-like_sf"/>
</dbReference>
<comment type="caution">
    <text evidence="2">The sequence shown here is derived from an EMBL/GenBank/DDBJ whole genome shotgun (WGS) entry which is preliminary data.</text>
</comment>
<dbReference type="GO" id="GO:1990923">
    <property type="term" value="C:PET complex"/>
    <property type="evidence" value="ECO:0007669"/>
    <property type="project" value="TreeGrafter"/>
</dbReference>
<feature type="region of interest" description="Disordered" evidence="1">
    <location>
        <begin position="403"/>
        <end position="497"/>
    </location>
</feature>
<dbReference type="EMBL" id="JAOPHQ010004863">
    <property type="protein sequence ID" value="KAK0137602.1"/>
    <property type="molecule type" value="Genomic_DNA"/>
</dbReference>
<accession>A0AA47NVG0</accession>
<organism evidence="2 3">
    <name type="scientific">Merluccius polli</name>
    <name type="common">Benguela hake</name>
    <name type="synonym">Merluccius cadenati</name>
    <dbReference type="NCBI Taxonomy" id="89951"/>
    <lineage>
        <taxon>Eukaryota</taxon>
        <taxon>Metazoa</taxon>
        <taxon>Chordata</taxon>
        <taxon>Craniata</taxon>
        <taxon>Vertebrata</taxon>
        <taxon>Euteleostomi</taxon>
        <taxon>Actinopterygii</taxon>
        <taxon>Neopterygii</taxon>
        <taxon>Teleostei</taxon>
        <taxon>Neoteleostei</taxon>
        <taxon>Acanthomorphata</taxon>
        <taxon>Zeiogadaria</taxon>
        <taxon>Gadariae</taxon>
        <taxon>Gadiformes</taxon>
        <taxon>Gadoidei</taxon>
        <taxon>Merlucciidae</taxon>
        <taxon>Merluccius</taxon>
    </lineage>
</organism>
<feature type="compositionally biased region" description="Polar residues" evidence="1">
    <location>
        <begin position="439"/>
        <end position="462"/>
    </location>
</feature>
<feature type="compositionally biased region" description="Polar residues" evidence="1">
    <location>
        <begin position="672"/>
        <end position="685"/>
    </location>
</feature>
<feature type="region of interest" description="Disordered" evidence="1">
    <location>
        <begin position="672"/>
        <end position="703"/>
    </location>
</feature>
<dbReference type="Gene3D" id="3.30.420.10">
    <property type="entry name" value="Ribonuclease H-like superfamily/Ribonuclease H"/>
    <property type="match status" value="1"/>
</dbReference>
<feature type="region of interest" description="Disordered" evidence="1">
    <location>
        <begin position="750"/>
        <end position="781"/>
    </location>
</feature>
<dbReference type="SUPFAM" id="SSF53098">
    <property type="entry name" value="Ribonuclease H-like"/>
    <property type="match status" value="2"/>
</dbReference>
<feature type="compositionally biased region" description="Low complexity" evidence="1">
    <location>
        <begin position="466"/>
        <end position="497"/>
    </location>
</feature>
<feature type="compositionally biased region" description="Polar residues" evidence="1">
    <location>
        <begin position="580"/>
        <end position="592"/>
    </location>
</feature>
<evidence type="ECO:0000313" key="2">
    <source>
        <dbReference type="EMBL" id="KAK0137602.1"/>
    </source>
</evidence>
<feature type="compositionally biased region" description="Low complexity" evidence="1">
    <location>
        <begin position="596"/>
        <end position="625"/>
    </location>
</feature>
<protein>
    <submittedName>
        <fullName evidence="2">PiRNA biogenesis protein EXD1</fullName>
    </submittedName>
</protein>